<dbReference type="InterPro" id="IPR035134">
    <property type="entry name" value="DUF5498"/>
</dbReference>
<evidence type="ECO:0000313" key="1">
    <source>
        <dbReference type="EMBL" id="AUO78838.1"/>
    </source>
</evidence>
<dbReference type="Pfam" id="PF17602">
    <property type="entry name" value="DUF5498"/>
    <property type="match status" value="1"/>
</dbReference>
<dbReference type="EMBL" id="MG746602">
    <property type="protein sequence ID" value="AUO78838.1"/>
    <property type="molecule type" value="Genomic_DNA"/>
</dbReference>
<evidence type="ECO:0000313" key="2">
    <source>
        <dbReference type="Proteomes" id="UP000240294"/>
    </source>
</evidence>
<dbReference type="Proteomes" id="UP000240294">
    <property type="component" value="Genome"/>
</dbReference>
<name>A0A2I6UFS3_9CAUD</name>
<sequence length="95" mass="10490">MHSFIRFNGIEASIDDVIPASEQFNEVVVKELQKVYGDKLFAFAPMQNFTNPDQTDTIFAGIISGQLESEAPVQIQVADETGLIATSTAFFGFRK</sequence>
<organism evidence="1 2">
    <name type="scientific">Klebsiella phage vB_Kpn_F48</name>
    <dbReference type="NCBI Taxonomy" id="2070028"/>
    <lineage>
        <taxon>Viruses</taxon>
        <taxon>Duplodnaviria</taxon>
        <taxon>Heunggongvirae</taxon>
        <taxon>Uroviricota</taxon>
        <taxon>Caudoviricetes</taxon>
        <taxon>Marfavirus</taxon>
        <taxon>Marfavirus F48</taxon>
    </lineage>
</organism>
<keyword evidence="2" id="KW-1185">Reference proteome</keyword>
<reference evidence="2" key="1">
    <citation type="submission" date="2018-01" db="EMBL/GenBank/DDBJ databases">
        <title>Direct submission.</title>
        <authorList>
            <person name="Ciacci N."/>
        </authorList>
    </citation>
    <scope>NUCLEOTIDE SEQUENCE [LARGE SCALE GENOMIC DNA]</scope>
</reference>
<protein>
    <submittedName>
        <fullName evidence="1">Uncharacterized protein</fullName>
    </submittedName>
</protein>
<proteinExistence type="predicted"/>
<accession>A0A2I6UFS3</accession>
<gene>
    <name evidence="1" type="ORF">vBKpnF48_213</name>
</gene>